<evidence type="ECO:0000256" key="1">
    <source>
        <dbReference type="SAM" id="MobiDB-lite"/>
    </source>
</evidence>
<sequence>MSHSKRNPSTSPPRGPGKRQAIDQSAVFPSSSSAQPDIGGDMDVDLLGQGLSPQAPEDQAFDADRFLAELDDYERRTGQRMPDDIDAFGMLWARLEAANPDIPVEQATLSQLPLVGPMIAPHAGLSAPSSNPYVQREVPHAVPPNAPTTRITSLQSLLNPAPSSQTTTTSSSTPETSTAATPTVQPKSSLSFLLNPEPTSNSSVTAVPGRVEPEAPNPDLSVRPVVSNESTQVVQNAAPHTGPDLEDTAPQVDPEALATGSLASGTVVPDASNSALSGQAESRNPTGASRQGQTVFEGPSICERGFRQNMMMEGKAVIRYYDGRIIQE</sequence>
<dbReference type="Proteomes" id="UP000275078">
    <property type="component" value="Unassembled WGS sequence"/>
</dbReference>
<feature type="region of interest" description="Disordered" evidence="1">
    <location>
        <begin position="1"/>
        <end position="62"/>
    </location>
</feature>
<dbReference type="EMBL" id="ML119868">
    <property type="protein sequence ID" value="RPA72293.1"/>
    <property type="molecule type" value="Genomic_DNA"/>
</dbReference>
<evidence type="ECO:0000313" key="2">
    <source>
        <dbReference type="EMBL" id="RPA72293.1"/>
    </source>
</evidence>
<keyword evidence="3" id="KW-1185">Reference proteome</keyword>
<feature type="compositionally biased region" description="Polar residues" evidence="1">
    <location>
        <begin position="271"/>
        <end position="294"/>
    </location>
</feature>
<feature type="region of interest" description="Disordered" evidence="1">
    <location>
        <begin position="265"/>
        <end position="295"/>
    </location>
</feature>
<evidence type="ECO:0000313" key="3">
    <source>
        <dbReference type="Proteomes" id="UP000275078"/>
    </source>
</evidence>
<name>A0A3N4HDD1_ASCIM</name>
<gene>
    <name evidence="2" type="ORF">BJ508DRAFT_335182</name>
</gene>
<feature type="region of interest" description="Disordered" evidence="1">
    <location>
        <begin position="159"/>
        <end position="251"/>
    </location>
</feature>
<organism evidence="2 3">
    <name type="scientific">Ascobolus immersus RN42</name>
    <dbReference type="NCBI Taxonomy" id="1160509"/>
    <lineage>
        <taxon>Eukaryota</taxon>
        <taxon>Fungi</taxon>
        <taxon>Dikarya</taxon>
        <taxon>Ascomycota</taxon>
        <taxon>Pezizomycotina</taxon>
        <taxon>Pezizomycetes</taxon>
        <taxon>Pezizales</taxon>
        <taxon>Ascobolaceae</taxon>
        <taxon>Ascobolus</taxon>
    </lineage>
</organism>
<protein>
    <submittedName>
        <fullName evidence="2">Uncharacterized protein</fullName>
    </submittedName>
</protein>
<feature type="compositionally biased region" description="Polar residues" evidence="1">
    <location>
        <begin position="184"/>
        <end position="205"/>
    </location>
</feature>
<dbReference type="AlphaFoldDB" id="A0A3N4HDD1"/>
<reference evidence="2 3" key="1">
    <citation type="journal article" date="2018" name="Nat. Ecol. Evol.">
        <title>Pezizomycetes genomes reveal the molecular basis of ectomycorrhizal truffle lifestyle.</title>
        <authorList>
            <person name="Murat C."/>
            <person name="Payen T."/>
            <person name="Noel B."/>
            <person name="Kuo A."/>
            <person name="Morin E."/>
            <person name="Chen J."/>
            <person name="Kohler A."/>
            <person name="Krizsan K."/>
            <person name="Balestrini R."/>
            <person name="Da Silva C."/>
            <person name="Montanini B."/>
            <person name="Hainaut M."/>
            <person name="Levati E."/>
            <person name="Barry K.W."/>
            <person name="Belfiori B."/>
            <person name="Cichocki N."/>
            <person name="Clum A."/>
            <person name="Dockter R.B."/>
            <person name="Fauchery L."/>
            <person name="Guy J."/>
            <person name="Iotti M."/>
            <person name="Le Tacon F."/>
            <person name="Lindquist E.A."/>
            <person name="Lipzen A."/>
            <person name="Malagnac F."/>
            <person name="Mello A."/>
            <person name="Molinier V."/>
            <person name="Miyauchi S."/>
            <person name="Poulain J."/>
            <person name="Riccioni C."/>
            <person name="Rubini A."/>
            <person name="Sitrit Y."/>
            <person name="Splivallo R."/>
            <person name="Traeger S."/>
            <person name="Wang M."/>
            <person name="Zifcakova L."/>
            <person name="Wipf D."/>
            <person name="Zambonelli A."/>
            <person name="Paolocci F."/>
            <person name="Nowrousian M."/>
            <person name="Ottonello S."/>
            <person name="Baldrian P."/>
            <person name="Spatafora J.W."/>
            <person name="Henrissat B."/>
            <person name="Nagy L.G."/>
            <person name="Aury J.M."/>
            <person name="Wincker P."/>
            <person name="Grigoriev I.V."/>
            <person name="Bonfante P."/>
            <person name="Martin F.M."/>
        </authorList>
    </citation>
    <scope>NUCLEOTIDE SEQUENCE [LARGE SCALE GENOMIC DNA]</scope>
    <source>
        <strain evidence="2 3">RN42</strain>
    </source>
</reference>
<proteinExistence type="predicted"/>
<accession>A0A3N4HDD1</accession>
<feature type="compositionally biased region" description="Low complexity" evidence="1">
    <location>
        <begin position="160"/>
        <end position="183"/>
    </location>
</feature>